<dbReference type="EMBL" id="RAQK01000001">
    <property type="protein sequence ID" value="RKE96730.1"/>
    <property type="molecule type" value="Genomic_DNA"/>
</dbReference>
<protein>
    <submittedName>
        <fullName evidence="2">Acetyltransferase (GNAT) family protein</fullName>
    </submittedName>
</protein>
<dbReference type="OrthoDB" id="7301318at2"/>
<dbReference type="Proteomes" id="UP000284407">
    <property type="component" value="Unassembled WGS sequence"/>
</dbReference>
<keyword evidence="3" id="KW-1185">Reference proteome</keyword>
<evidence type="ECO:0000313" key="2">
    <source>
        <dbReference type="EMBL" id="RKE96730.1"/>
    </source>
</evidence>
<dbReference type="GO" id="GO:0016747">
    <property type="term" value="F:acyltransferase activity, transferring groups other than amino-acyl groups"/>
    <property type="evidence" value="ECO:0007669"/>
    <property type="project" value="InterPro"/>
</dbReference>
<reference evidence="2 3" key="1">
    <citation type="submission" date="2018-09" db="EMBL/GenBank/DDBJ databases">
        <title>Genomic Encyclopedia of Archaeal and Bacterial Type Strains, Phase II (KMG-II): from individual species to whole genera.</title>
        <authorList>
            <person name="Goeker M."/>
        </authorList>
    </citation>
    <scope>NUCLEOTIDE SEQUENCE [LARGE SCALE GENOMIC DNA]</scope>
    <source>
        <strain evidence="2 3">DSM 11458</strain>
    </source>
</reference>
<dbReference type="SUPFAM" id="SSF55729">
    <property type="entry name" value="Acyl-CoA N-acyltransferases (Nat)"/>
    <property type="match status" value="1"/>
</dbReference>
<dbReference type="AlphaFoldDB" id="A0A420DRB7"/>
<dbReference type="Gene3D" id="3.40.630.30">
    <property type="match status" value="1"/>
</dbReference>
<dbReference type="InterPro" id="IPR016181">
    <property type="entry name" value="Acyl_CoA_acyltransferase"/>
</dbReference>
<dbReference type="RefSeq" id="WP_025063664.1">
    <property type="nucleotide sequence ID" value="NZ_RAQK01000001.1"/>
</dbReference>
<dbReference type="STRING" id="1443111.Z949_3309"/>
<dbReference type="Pfam" id="PF00583">
    <property type="entry name" value="Acetyltransf_1"/>
    <property type="match status" value="1"/>
</dbReference>
<evidence type="ECO:0000313" key="3">
    <source>
        <dbReference type="Proteomes" id="UP000284407"/>
    </source>
</evidence>
<evidence type="ECO:0000259" key="1">
    <source>
        <dbReference type="PROSITE" id="PS51186"/>
    </source>
</evidence>
<proteinExistence type="predicted"/>
<comment type="caution">
    <text evidence="2">The sequence shown here is derived from an EMBL/GenBank/DDBJ whole genome shotgun (WGS) entry which is preliminary data.</text>
</comment>
<accession>A0A420DRB7</accession>
<dbReference type="PROSITE" id="PS51186">
    <property type="entry name" value="GNAT"/>
    <property type="match status" value="1"/>
</dbReference>
<name>A0A420DRB7_9RHOB</name>
<gene>
    <name evidence="2" type="ORF">C8N30_1299</name>
</gene>
<sequence>MTPDTEKLIEVCEATWPPARAWNEGPLTLRDGAEGGKRVSAATALGAVSENDIEQAEVAMRAMGQRPLFMIRTGDDALDAMLDLRGYARVDEVQMLVAPIDLLTDIPIPRVTCFTIWEPLAIMKEIWAAGGVGAQRLEVMGRAKLKTGILARWNEKPGGVAFAGVHGGVTMVHAVEVLPHQRKQGVAQWIMRAAAFWGAKHGASHIAVLCVTENKSATALYTKLGFTAVGTYHYRQSPD</sequence>
<keyword evidence="2" id="KW-0808">Transferase</keyword>
<dbReference type="InterPro" id="IPR000182">
    <property type="entry name" value="GNAT_dom"/>
</dbReference>
<organism evidence="2 3">
    <name type="scientific">Sulfitobacter guttiformis</name>
    <dbReference type="NCBI Taxonomy" id="74349"/>
    <lineage>
        <taxon>Bacteria</taxon>
        <taxon>Pseudomonadati</taxon>
        <taxon>Pseudomonadota</taxon>
        <taxon>Alphaproteobacteria</taxon>
        <taxon>Rhodobacterales</taxon>
        <taxon>Roseobacteraceae</taxon>
        <taxon>Sulfitobacter</taxon>
    </lineage>
</organism>
<dbReference type="CDD" id="cd04301">
    <property type="entry name" value="NAT_SF"/>
    <property type="match status" value="1"/>
</dbReference>
<feature type="domain" description="N-acetyltransferase" evidence="1">
    <location>
        <begin position="106"/>
        <end position="239"/>
    </location>
</feature>